<evidence type="ECO:0000313" key="2">
    <source>
        <dbReference type="EMBL" id="MBF9232047.1"/>
    </source>
</evidence>
<gene>
    <name evidence="2" type="ORF">I2H38_01505</name>
</gene>
<keyword evidence="3" id="KW-1185">Reference proteome</keyword>
<feature type="domain" description="Endonuclease/exonuclease/phosphatase" evidence="1">
    <location>
        <begin position="68"/>
        <end position="332"/>
    </location>
</feature>
<dbReference type="GO" id="GO:0004519">
    <property type="term" value="F:endonuclease activity"/>
    <property type="evidence" value="ECO:0007669"/>
    <property type="project" value="UniProtKB-KW"/>
</dbReference>
<dbReference type="Gene3D" id="3.60.10.10">
    <property type="entry name" value="Endonuclease/exonuclease/phosphatase"/>
    <property type="match status" value="1"/>
</dbReference>
<dbReference type="Pfam" id="PF03372">
    <property type="entry name" value="Exo_endo_phos"/>
    <property type="match status" value="1"/>
</dbReference>
<dbReference type="AlphaFoldDB" id="A0A931BJ53"/>
<keyword evidence="2" id="KW-0540">Nuclease</keyword>
<dbReference type="RefSeq" id="WP_196270031.1">
    <property type="nucleotide sequence ID" value="NZ_JADQDO010000001.1"/>
</dbReference>
<dbReference type="Proteomes" id="UP000599312">
    <property type="component" value="Unassembled WGS sequence"/>
</dbReference>
<keyword evidence="2" id="KW-0378">Hydrolase</keyword>
<proteinExistence type="predicted"/>
<accession>A0A931BJ53</accession>
<reference evidence="2" key="1">
    <citation type="submission" date="2020-11" db="EMBL/GenBank/DDBJ databases">
        <authorList>
            <person name="Kim M.K."/>
        </authorList>
    </citation>
    <scope>NUCLEOTIDE SEQUENCE</scope>
    <source>
        <strain evidence="2">BT350</strain>
    </source>
</reference>
<evidence type="ECO:0000313" key="3">
    <source>
        <dbReference type="Proteomes" id="UP000599312"/>
    </source>
</evidence>
<comment type="caution">
    <text evidence="2">The sequence shown here is derived from an EMBL/GenBank/DDBJ whole genome shotgun (WGS) entry which is preliminary data.</text>
</comment>
<keyword evidence="2" id="KW-0255">Endonuclease</keyword>
<sequence length="341" mass="36825">MRSLITTVVRMLPAPDETLLAQARTATPSREEHSRFMDRIAALGAVECQPPQQPRSWPGYLRVAAFNAERLKDRAAARALLDHAGAHVALLSELDVGMARSGNVHTLRELIDGTGVGHLYGVEFVELGLGDAAEMRELAGARNVCGLHGNAIVSGLALAEPCLIPLEESGFWFPGREGAQKRVGGRMALAARVIDAPHPLWVVSVHLESKTDAADRQAQMQTLLRALDQLAPNAACIIGGDFNTKSLPTGENERDLLLEVPERDEPLFADLRSAGFNWAQANVAAPTQRTGPGNKPMPPFGKLDWIVVRGMRAENPIVLPALDGQGKPISDHEMVAVDLFF</sequence>
<protein>
    <submittedName>
        <fullName evidence="2">Endonuclease/exonuclease/phosphatase family protein</fullName>
    </submittedName>
</protein>
<organism evidence="2 3">
    <name type="scientific">Microvirga alba</name>
    <dbReference type="NCBI Taxonomy" id="2791025"/>
    <lineage>
        <taxon>Bacteria</taxon>
        <taxon>Pseudomonadati</taxon>
        <taxon>Pseudomonadota</taxon>
        <taxon>Alphaproteobacteria</taxon>
        <taxon>Hyphomicrobiales</taxon>
        <taxon>Methylobacteriaceae</taxon>
        <taxon>Microvirga</taxon>
    </lineage>
</organism>
<dbReference type="SUPFAM" id="SSF56219">
    <property type="entry name" value="DNase I-like"/>
    <property type="match status" value="1"/>
</dbReference>
<dbReference type="InterPro" id="IPR005135">
    <property type="entry name" value="Endo/exonuclease/phosphatase"/>
</dbReference>
<name>A0A931BJ53_9HYPH</name>
<dbReference type="EMBL" id="JADQDO010000001">
    <property type="protein sequence ID" value="MBF9232047.1"/>
    <property type="molecule type" value="Genomic_DNA"/>
</dbReference>
<dbReference type="InterPro" id="IPR036691">
    <property type="entry name" value="Endo/exonu/phosph_ase_sf"/>
</dbReference>
<evidence type="ECO:0000259" key="1">
    <source>
        <dbReference type="Pfam" id="PF03372"/>
    </source>
</evidence>